<gene>
    <name evidence="2" type="ORF">EHO65_04685</name>
</gene>
<evidence type="ECO:0000313" key="2">
    <source>
        <dbReference type="EMBL" id="TGK42710.1"/>
    </source>
</evidence>
<name>A0A4R9H948_9LEPT</name>
<dbReference type="Pfam" id="PF13788">
    <property type="entry name" value="DUF4180"/>
    <property type="match status" value="1"/>
</dbReference>
<proteinExistence type="predicted"/>
<protein>
    <submittedName>
        <fullName evidence="2">DUF4180 domain-containing protein</fullName>
    </submittedName>
</protein>
<comment type="caution">
    <text evidence="2">The sequence shown here is derived from an EMBL/GenBank/DDBJ whole genome shotgun (WGS) entry which is preliminary data.</text>
</comment>
<accession>A0A4R9H948</accession>
<reference evidence="2" key="1">
    <citation type="journal article" date="2019" name="PLoS Negl. Trop. Dis.">
        <title>Revisiting the worldwide diversity of Leptospira species in the environment.</title>
        <authorList>
            <person name="Vincent A.T."/>
            <person name="Schiettekatte O."/>
            <person name="Bourhy P."/>
            <person name="Veyrier F.J."/>
            <person name="Picardeau M."/>
        </authorList>
    </citation>
    <scope>NUCLEOTIDE SEQUENCE [LARGE SCALE GENOMIC DNA]</scope>
    <source>
        <strain evidence="2">201800301</strain>
    </source>
</reference>
<evidence type="ECO:0000259" key="1">
    <source>
        <dbReference type="Pfam" id="PF13788"/>
    </source>
</evidence>
<feature type="domain" description="DUF4180" evidence="1">
    <location>
        <begin position="15"/>
        <end position="112"/>
    </location>
</feature>
<organism evidence="2 3">
    <name type="scientific">Leptospira andrefontaineae</name>
    <dbReference type="NCBI Taxonomy" id="2484976"/>
    <lineage>
        <taxon>Bacteria</taxon>
        <taxon>Pseudomonadati</taxon>
        <taxon>Spirochaetota</taxon>
        <taxon>Spirochaetia</taxon>
        <taxon>Leptospirales</taxon>
        <taxon>Leptospiraceae</taxon>
        <taxon>Leptospira</taxon>
    </lineage>
</organism>
<dbReference type="EMBL" id="RQEY01000008">
    <property type="protein sequence ID" value="TGK42710.1"/>
    <property type="molecule type" value="Genomic_DNA"/>
</dbReference>
<dbReference type="InterPro" id="IPR025438">
    <property type="entry name" value="DUF4180"/>
</dbReference>
<keyword evidence="3" id="KW-1185">Reference proteome</keyword>
<sequence length="115" mass="13119">MVFEELDSEKGPISFLKDKDYLIQDRDSFFDLIYSAASDTVAVHSSHFPELFFDLKTGFAGEIFQKITNYQKRFIIIGDYSNIASKSFKDLIYESNKNGKVIFVGTLAEAVQLLK</sequence>
<dbReference type="RefSeq" id="WP_135773016.1">
    <property type="nucleotide sequence ID" value="NZ_RQEY01000008.1"/>
</dbReference>
<dbReference type="OrthoDB" id="8595425at2"/>
<dbReference type="Proteomes" id="UP000298097">
    <property type="component" value="Unassembled WGS sequence"/>
</dbReference>
<dbReference type="AlphaFoldDB" id="A0A4R9H948"/>
<evidence type="ECO:0000313" key="3">
    <source>
        <dbReference type="Proteomes" id="UP000298097"/>
    </source>
</evidence>